<proteinExistence type="inferred from homology"/>
<accession>A0ABW9RXX1</accession>
<reference evidence="5 6" key="1">
    <citation type="submission" date="2019-02" db="EMBL/GenBank/DDBJ databases">
        <authorList>
            <person name="Goldberg S.R."/>
            <person name="Haltli B.A."/>
            <person name="Correa H."/>
            <person name="Russell K.G."/>
        </authorList>
    </citation>
    <scope>NUCLEOTIDE SEQUENCE [LARGE SCALE GENOMIC DNA]</scope>
    <source>
        <strain evidence="5 6">JCM 16186</strain>
    </source>
</reference>
<keyword evidence="3" id="KW-0233">DNA recombination</keyword>
<evidence type="ECO:0000313" key="5">
    <source>
        <dbReference type="EMBL" id="MTI29087.1"/>
    </source>
</evidence>
<comment type="similarity">
    <text evidence="1">Belongs to the 'phage' integrase family.</text>
</comment>
<gene>
    <name evidence="5" type="ORF">E1163_29265</name>
</gene>
<keyword evidence="6" id="KW-1185">Reference proteome</keyword>
<name>A0ABW9RXX1_9BACT</name>
<keyword evidence="2" id="KW-0238">DNA-binding</keyword>
<dbReference type="InterPro" id="IPR025269">
    <property type="entry name" value="SAM-like_dom"/>
</dbReference>
<dbReference type="CDD" id="cd01185">
    <property type="entry name" value="INTN1_C_like"/>
    <property type="match status" value="1"/>
</dbReference>
<sequence>MKESFSLKFVLIPLKENPEQGKIYIRIIVNRKKTEIATEHVLENSKWDASAQRGIKTPALNEELVYIENKIREIKRQLVYSGKPISARIIKDIYTGASKTTRYLIEYFTDYIKSMEAMPGEYSEDLVQHYKTTKYHLEDYLKSLGVSDIKLEEVDYKFLRGFDQNMLSKINPQYKRPMARNTANKQHSRFKKVLSTAVKEGLISGLPYVHFPLKNEKTSREFLTSDEIERIRCHALGDNFGLQKVRDIFLFSVYTGLRFSDALALKMADLYMDKDGTWWINNKAQEKTLERLNVPLLEPAKEIIDRYDNEEREVMGYVLPRFTNQKTNAYLKTIADLVGIKKKLTHHIARHTFATTITLSNEVPIEVVSKMLGHTNLRTTQVYAKITNDYLAKHAQSLNERLKVEKK</sequence>
<feature type="domain" description="Tyr recombinase" evidence="4">
    <location>
        <begin position="218"/>
        <end position="396"/>
    </location>
</feature>
<dbReference type="InterPro" id="IPR050090">
    <property type="entry name" value="Tyrosine_recombinase_XerCD"/>
</dbReference>
<evidence type="ECO:0000256" key="1">
    <source>
        <dbReference type="ARBA" id="ARBA00008857"/>
    </source>
</evidence>
<dbReference type="PANTHER" id="PTHR30349:SF64">
    <property type="entry name" value="PROPHAGE INTEGRASE INTD-RELATED"/>
    <property type="match status" value="1"/>
</dbReference>
<dbReference type="Gene3D" id="1.10.150.130">
    <property type="match status" value="1"/>
</dbReference>
<dbReference type="InterPro" id="IPR010998">
    <property type="entry name" value="Integrase_recombinase_N"/>
</dbReference>
<dbReference type="InterPro" id="IPR011010">
    <property type="entry name" value="DNA_brk_join_enz"/>
</dbReference>
<evidence type="ECO:0000256" key="2">
    <source>
        <dbReference type="ARBA" id="ARBA00023125"/>
    </source>
</evidence>
<dbReference type="Gene3D" id="1.10.443.10">
    <property type="entry name" value="Intergrase catalytic core"/>
    <property type="match status" value="1"/>
</dbReference>
<dbReference type="Pfam" id="PF13102">
    <property type="entry name" value="Phage_int_SAM_5"/>
    <property type="match status" value="1"/>
</dbReference>
<dbReference type="PANTHER" id="PTHR30349">
    <property type="entry name" value="PHAGE INTEGRASE-RELATED"/>
    <property type="match status" value="1"/>
</dbReference>
<organism evidence="5 6">
    <name type="scientific">Fulvivirga kasyanovii</name>
    <dbReference type="NCBI Taxonomy" id="396812"/>
    <lineage>
        <taxon>Bacteria</taxon>
        <taxon>Pseudomonadati</taxon>
        <taxon>Bacteroidota</taxon>
        <taxon>Cytophagia</taxon>
        <taxon>Cytophagales</taxon>
        <taxon>Fulvivirgaceae</taxon>
        <taxon>Fulvivirga</taxon>
    </lineage>
</organism>
<dbReference type="InterPro" id="IPR035386">
    <property type="entry name" value="Arm-DNA-bind_5"/>
</dbReference>
<dbReference type="EMBL" id="SMLW01000678">
    <property type="protein sequence ID" value="MTI29087.1"/>
    <property type="molecule type" value="Genomic_DNA"/>
</dbReference>
<comment type="caution">
    <text evidence="5">The sequence shown here is derived from an EMBL/GenBank/DDBJ whole genome shotgun (WGS) entry which is preliminary data.</text>
</comment>
<dbReference type="Pfam" id="PF00589">
    <property type="entry name" value="Phage_integrase"/>
    <property type="match status" value="1"/>
</dbReference>
<dbReference type="SUPFAM" id="SSF56349">
    <property type="entry name" value="DNA breaking-rejoining enzymes"/>
    <property type="match status" value="1"/>
</dbReference>
<dbReference type="Proteomes" id="UP000798808">
    <property type="component" value="Unassembled WGS sequence"/>
</dbReference>
<dbReference type="RefSeq" id="WP_155177240.1">
    <property type="nucleotide sequence ID" value="NZ_BAAAFL010000010.1"/>
</dbReference>
<dbReference type="InterPro" id="IPR013762">
    <property type="entry name" value="Integrase-like_cat_sf"/>
</dbReference>
<evidence type="ECO:0000313" key="6">
    <source>
        <dbReference type="Proteomes" id="UP000798808"/>
    </source>
</evidence>
<dbReference type="Pfam" id="PF17293">
    <property type="entry name" value="Arm-DNA-bind_5"/>
    <property type="match status" value="1"/>
</dbReference>
<evidence type="ECO:0000259" key="4">
    <source>
        <dbReference type="PROSITE" id="PS51898"/>
    </source>
</evidence>
<protein>
    <submittedName>
        <fullName evidence="5">Site-specific integrase</fullName>
    </submittedName>
</protein>
<dbReference type="InterPro" id="IPR002104">
    <property type="entry name" value="Integrase_catalytic"/>
</dbReference>
<evidence type="ECO:0000256" key="3">
    <source>
        <dbReference type="ARBA" id="ARBA00023172"/>
    </source>
</evidence>
<dbReference type="PROSITE" id="PS51898">
    <property type="entry name" value="TYR_RECOMBINASE"/>
    <property type="match status" value="1"/>
</dbReference>